<dbReference type="Gene3D" id="3.40.50.720">
    <property type="entry name" value="NAD(P)-binding Rossmann-like Domain"/>
    <property type="match status" value="1"/>
</dbReference>
<dbReference type="InterPro" id="IPR003869">
    <property type="entry name" value="Polysac_CapD-like"/>
</dbReference>
<dbReference type="SUPFAM" id="SSF51735">
    <property type="entry name" value="NAD(P)-binding Rossmann-fold domains"/>
    <property type="match status" value="1"/>
</dbReference>
<protein>
    <submittedName>
        <fullName evidence="3">UDP-N-acetylglucosamine 4,6-dehydratase</fullName>
    </submittedName>
</protein>
<dbReference type="Pfam" id="PF02719">
    <property type="entry name" value="Polysacc_synt_2"/>
    <property type="match status" value="1"/>
</dbReference>
<dbReference type="PANTHER" id="PTHR43318:SF2">
    <property type="entry name" value="UDP-N-ACETYLGLUCOSAMINE 4,6-DEHYDRATASE (INVERTING)"/>
    <property type="match status" value="1"/>
</dbReference>
<dbReference type="EMBL" id="MK072357">
    <property type="protein sequence ID" value="AYV82294.1"/>
    <property type="molecule type" value="Genomic_DNA"/>
</dbReference>
<dbReference type="InterPro" id="IPR051203">
    <property type="entry name" value="Polysaccharide_Synthase-Rel"/>
</dbReference>
<dbReference type="InterPro" id="IPR036291">
    <property type="entry name" value="NAD(P)-bd_dom_sf"/>
</dbReference>
<gene>
    <name evidence="3" type="ORF">Homavirus26_2</name>
</gene>
<name>A0A3G5A718_9VIRU</name>
<evidence type="ECO:0000259" key="2">
    <source>
        <dbReference type="Pfam" id="PF02719"/>
    </source>
</evidence>
<evidence type="ECO:0000313" key="3">
    <source>
        <dbReference type="EMBL" id="AYV82294.1"/>
    </source>
</evidence>
<sequence>MISNKTILIYGGTGSLGYEITSRYLDTNKIINYSRDEAKHWKMKLKYNSHKNLNFIIGDIRDKGRVKDSLLKSKPNIVIIAAAMKHIDQCELATHECIQTNLLGIKNILDSIDELQNDLNLETVCFISTDKACSPVNIYGMAKAMSEVLMVEKAHYIKSIKFVSVRYGNVLNSRGSIIPILHQIGKDNRVKEFKLTHINMTRFVMTLNQSVDLIEHAILKADSGDTVIPQLISMNVKDIIEIFSEIYNKPYVISGLRPGEKMLESLINETQSMRMYVDNDGYHIIKPHYFGKIINDDPREYNSRLNPLSKEELKQYLINLNLI</sequence>
<proteinExistence type="inferred from homology"/>
<feature type="domain" description="Polysaccharide biosynthesis protein CapD-like" evidence="2">
    <location>
        <begin position="7"/>
        <end position="276"/>
    </location>
</feature>
<organism evidence="3">
    <name type="scientific">Homavirus sp</name>
    <dbReference type="NCBI Taxonomy" id="2487769"/>
    <lineage>
        <taxon>Viruses</taxon>
        <taxon>Varidnaviria</taxon>
        <taxon>Bamfordvirae</taxon>
        <taxon>Nucleocytoviricota</taxon>
        <taxon>Megaviricetes</taxon>
        <taxon>Imitervirales</taxon>
        <taxon>Mimiviridae</taxon>
        <taxon>Klosneuvirinae</taxon>
    </lineage>
</organism>
<accession>A0A3G5A718</accession>
<dbReference type="PANTHER" id="PTHR43318">
    <property type="entry name" value="UDP-N-ACETYLGLUCOSAMINE 4,6-DEHYDRATASE"/>
    <property type="match status" value="1"/>
</dbReference>
<comment type="similarity">
    <text evidence="1">Belongs to the polysaccharide synthase family.</text>
</comment>
<reference evidence="3" key="1">
    <citation type="submission" date="2018-10" db="EMBL/GenBank/DDBJ databases">
        <title>Hidden diversity of soil giant viruses.</title>
        <authorList>
            <person name="Schulz F."/>
            <person name="Alteio L."/>
            <person name="Goudeau D."/>
            <person name="Ryan E.M."/>
            <person name="Malmstrom R.R."/>
            <person name="Blanchard J."/>
            <person name="Woyke T."/>
        </authorList>
    </citation>
    <scope>NUCLEOTIDE SEQUENCE</scope>
    <source>
        <strain evidence="3">HOV1</strain>
    </source>
</reference>
<evidence type="ECO:0000256" key="1">
    <source>
        <dbReference type="ARBA" id="ARBA00007430"/>
    </source>
</evidence>